<dbReference type="Proteomes" id="UP000192247">
    <property type="component" value="Unassembled WGS sequence"/>
</dbReference>
<keyword evidence="1" id="KW-0862">Zinc</keyword>
<keyword evidence="1" id="KW-0479">Metal-binding</keyword>
<dbReference type="Gene3D" id="3.30.160.60">
    <property type="entry name" value="Classic Zinc Finger"/>
    <property type="match status" value="1"/>
</dbReference>
<dbReference type="InParanoid" id="A0A1V9X4P9"/>
<keyword evidence="5" id="KW-1185">Reference proteome</keyword>
<dbReference type="GO" id="GO:0008270">
    <property type="term" value="F:zinc ion binding"/>
    <property type="evidence" value="ECO:0007669"/>
    <property type="project" value="UniProtKB-KW"/>
</dbReference>
<reference evidence="4 5" key="1">
    <citation type="journal article" date="2017" name="Gigascience">
        <title>Draft genome of the honey bee ectoparasitic mite, Tropilaelaps mercedesae, is shaped by the parasitic life history.</title>
        <authorList>
            <person name="Dong X."/>
            <person name="Armstrong S.D."/>
            <person name="Xia D."/>
            <person name="Makepeace B.L."/>
            <person name="Darby A.C."/>
            <person name="Kadowaki T."/>
        </authorList>
    </citation>
    <scope>NUCLEOTIDE SEQUENCE [LARGE SCALE GENOMIC DNA]</scope>
    <source>
        <strain evidence="4">Wuxi-XJTLU</strain>
    </source>
</reference>
<dbReference type="InterPro" id="IPR013087">
    <property type="entry name" value="Znf_C2H2_type"/>
</dbReference>
<evidence type="ECO:0000313" key="5">
    <source>
        <dbReference type="Proteomes" id="UP000192247"/>
    </source>
</evidence>
<feature type="compositionally biased region" description="Polar residues" evidence="2">
    <location>
        <begin position="100"/>
        <end position="117"/>
    </location>
</feature>
<feature type="region of interest" description="Disordered" evidence="2">
    <location>
        <begin position="1"/>
        <end position="53"/>
    </location>
</feature>
<sequence length="181" mass="20380">MQDQVHENHKPTTTAHLDINEKKDPENNQEYGKNKEENEDDGDDNSKNDGDEECEMILGDIPDVTIPPVLQKYAALLRANSTIEGKSQRKRTATLPADGESTQITQGNECPVGQTTASGTSRRYACRKCSLIFSKLEFLEAHMARLHPVVGPFRNLILQIREKGMLNLKKLSWLNEIGYLE</sequence>
<accession>A0A1V9X4P9</accession>
<evidence type="ECO:0000259" key="3">
    <source>
        <dbReference type="PROSITE" id="PS50157"/>
    </source>
</evidence>
<keyword evidence="1" id="KW-0863">Zinc-finger</keyword>
<dbReference type="PROSITE" id="PS00028">
    <property type="entry name" value="ZINC_FINGER_C2H2_1"/>
    <property type="match status" value="1"/>
</dbReference>
<comment type="caution">
    <text evidence="4">The sequence shown here is derived from an EMBL/GenBank/DDBJ whole genome shotgun (WGS) entry which is preliminary data.</text>
</comment>
<dbReference type="AlphaFoldDB" id="A0A1V9X4P9"/>
<evidence type="ECO:0000256" key="2">
    <source>
        <dbReference type="SAM" id="MobiDB-lite"/>
    </source>
</evidence>
<organism evidence="4 5">
    <name type="scientific">Tropilaelaps mercedesae</name>
    <dbReference type="NCBI Taxonomy" id="418985"/>
    <lineage>
        <taxon>Eukaryota</taxon>
        <taxon>Metazoa</taxon>
        <taxon>Ecdysozoa</taxon>
        <taxon>Arthropoda</taxon>
        <taxon>Chelicerata</taxon>
        <taxon>Arachnida</taxon>
        <taxon>Acari</taxon>
        <taxon>Parasitiformes</taxon>
        <taxon>Mesostigmata</taxon>
        <taxon>Gamasina</taxon>
        <taxon>Dermanyssoidea</taxon>
        <taxon>Laelapidae</taxon>
        <taxon>Tropilaelaps</taxon>
    </lineage>
</organism>
<dbReference type="EMBL" id="MNPL01025174">
    <property type="protein sequence ID" value="OQR68351.1"/>
    <property type="molecule type" value="Genomic_DNA"/>
</dbReference>
<name>A0A1V9X4P9_9ACAR</name>
<gene>
    <name evidence="4" type="ORF">BIW11_04575</name>
</gene>
<feature type="domain" description="C2H2-type" evidence="3">
    <location>
        <begin position="124"/>
        <end position="152"/>
    </location>
</feature>
<feature type="compositionally biased region" description="Basic and acidic residues" evidence="2">
    <location>
        <begin position="1"/>
        <end position="10"/>
    </location>
</feature>
<dbReference type="PROSITE" id="PS50157">
    <property type="entry name" value="ZINC_FINGER_C2H2_2"/>
    <property type="match status" value="1"/>
</dbReference>
<proteinExistence type="predicted"/>
<evidence type="ECO:0000256" key="1">
    <source>
        <dbReference type="PROSITE-ProRule" id="PRU00042"/>
    </source>
</evidence>
<feature type="region of interest" description="Disordered" evidence="2">
    <location>
        <begin position="84"/>
        <end position="117"/>
    </location>
</feature>
<evidence type="ECO:0000313" key="4">
    <source>
        <dbReference type="EMBL" id="OQR68351.1"/>
    </source>
</evidence>
<feature type="compositionally biased region" description="Basic and acidic residues" evidence="2">
    <location>
        <begin position="18"/>
        <end position="36"/>
    </location>
</feature>
<dbReference type="OrthoDB" id="10260596at2759"/>
<protein>
    <recommendedName>
        <fullName evidence="3">C2H2-type domain-containing protein</fullName>
    </recommendedName>
</protein>